<dbReference type="InterPro" id="IPR023827">
    <property type="entry name" value="Peptidase_S8_Asp-AS"/>
</dbReference>
<evidence type="ECO:0000256" key="1">
    <source>
        <dbReference type="ARBA" id="ARBA00011073"/>
    </source>
</evidence>
<evidence type="ECO:0000256" key="3">
    <source>
        <dbReference type="ARBA" id="ARBA00022729"/>
    </source>
</evidence>
<dbReference type="InterPro" id="IPR010259">
    <property type="entry name" value="S8pro/Inhibitor_I9"/>
</dbReference>
<protein>
    <submittedName>
        <fullName evidence="10">Proteinase T-like protein</fullName>
    </submittedName>
</protein>
<comment type="caution">
    <text evidence="10">The sequence shown here is derived from an EMBL/GenBank/DDBJ whole genome shotgun (WGS) entry which is preliminary data.</text>
</comment>
<dbReference type="InterPro" id="IPR034193">
    <property type="entry name" value="PCSK9_ProteinaseK-like"/>
</dbReference>
<dbReference type="InterPro" id="IPR000209">
    <property type="entry name" value="Peptidase_S8/S53_dom"/>
</dbReference>
<dbReference type="AlphaFoldDB" id="A0A9P4KHY5"/>
<evidence type="ECO:0000256" key="6">
    <source>
        <dbReference type="PROSITE-ProRule" id="PRU01240"/>
    </source>
</evidence>
<feature type="signal peptide" evidence="7">
    <location>
        <begin position="1"/>
        <end position="17"/>
    </location>
</feature>
<evidence type="ECO:0000256" key="4">
    <source>
        <dbReference type="ARBA" id="ARBA00022801"/>
    </source>
</evidence>
<comment type="similarity">
    <text evidence="1 6">Belongs to the peptidase S8 family.</text>
</comment>
<dbReference type="CDD" id="cd04077">
    <property type="entry name" value="Peptidases_S8_PCSK9_ProteinaseK_like"/>
    <property type="match status" value="1"/>
</dbReference>
<keyword evidence="2 6" id="KW-0645">Protease</keyword>
<keyword evidence="5 6" id="KW-0720">Serine protease</keyword>
<dbReference type="PROSITE" id="PS00136">
    <property type="entry name" value="SUBTILASE_ASP"/>
    <property type="match status" value="1"/>
</dbReference>
<dbReference type="InterPro" id="IPR036852">
    <property type="entry name" value="Peptidase_S8/S53_dom_sf"/>
</dbReference>
<feature type="domain" description="Peptidase S8/S53" evidence="8">
    <location>
        <begin position="151"/>
        <end position="360"/>
    </location>
</feature>
<dbReference type="Pfam" id="PF00082">
    <property type="entry name" value="Peptidase_S8"/>
    <property type="match status" value="1"/>
</dbReference>
<proteinExistence type="inferred from homology"/>
<dbReference type="PANTHER" id="PTHR43806">
    <property type="entry name" value="PEPTIDASE S8"/>
    <property type="match status" value="1"/>
</dbReference>
<dbReference type="Gene3D" id="3.40.50.200">
    <property type="entry name" value="Peptidase S8/S53 domain"/>
    <property type="match status" value="1"/>
</dbReference>
<dbReference type="Gene3D" id="3.30.70.80">
    <property type="entry name" value="Peptidase S8 propeptide/proteinase inhibitor I9"/>
    <property type="match status" value="1"/>
</dbReference>
<evidence type="ECO:0000313" key="10">
    <source>
        <dbReference type="EMBL" id="KAF2266554.1"/>
    </source>
</evidence>
<dbReference type="PRINTS" id="PR00723">
    <property type="entry name" value="SUBTILISIN"/>
</dbReference>
<evidence type="ECO:0000259" key="8">
    <source>
        <dbReference type="Pfam" id="PF00082"/>
    </source>
</evidence>
<sequence>MRLIVVALASLYSTVRAVAPFVGLNSENAISGSYIVVLKKGISNAALDSHLSWADGVVKRNSNVRKSSFSIGGFKGYHLQASKEIATALAESEEIDYIEVDQTFTTEAYVDSESEKLFDRDVQANAPWNLARISHRQRGSTDYVFTPTTGVYAYIMDTGVRVTHQAFQGRASWGYNVVDTMNDDTNGHGTFVAGIVSSQTYGVARFANIIAVKILNASGSGTYSGVIQGINWAVQDMTSKGRVGKSTALLAIGGSYSTAMNQAVASASNSGLFFAVPAGNSNSNAANFSPASEPTACTTAATSINDAVMSGSNYGSVIDIFAPGQSVTGPWISSPTSTAVLSGGSVASAHIAGLGAYFLAIEGPRSPVALCARLQEVATPNVLTGVPAGTVNLLAYNNSGL</sequence>
<dbReference type="InterPro" id="IPR015500">
    <property type="entry name" value="Peptidase_S8_subtilisin-rel"/>
</dbReference>
<feature type="domain" description="Inhibitor I9" evidence="9">
    <location>
        <begin position="33"/>
        <end position="106"/>
    </location>
</feature>
<dbReference type="GO" id="GO:0006508">
    <property type="term" value="P:proteolysis"/>
    <property type="evidence" value="ECO:0007669"/>
    <property type="project" value="UniProtKB-KW"/>
</dbReference>
<evidence type="ECO:0000256" key="2">
    <source>
        <dbReference type="ARBA" id="ARBA00022670"/>
    </source>
</evidence>
<evidence type="ECO:0000256" key="5">
    <source>
        <dbReference type="ARBA" id="ARBA00022825"/>
    </source>
</evidence>
<dbReference type="EMBL" id="ML986597">
    <property type="protein sequence ID" value="KAF2266554.1"/>
    <property type="molecule type" value="Genomic_DNA"/>
</dbReference>
<feature type="active site" description="Charge relay system" evidence="6">
    <location>
        <position position="345"/>
    </location>
</feature>
<dbReference type="GO" id="GO:0004252">
    <property type="term" value="F:serine-type endopeptidase activity"/>
    <property type="evidence" value="ECO:0007669"/>
    <property type="project" value="UniProtKB-UniRule"/>
</dbReference>
<dbReference type="SUPFAM" id="SSF52743">
    <property type="entry name" value="Subtilisin-like"/>
    <property type="match status" value="1"/>
</dbReference>
<evidence type="ECO:0000259" key="9">
    <source>
        <dbReference type="Pfam" id="PF05922"/>
    </source>
</evidence>
<dbReference type="PROSITE" id="PS00137">
    <property type="entry name" value="SUBTILASE_HIS"/>
    <property type="match status" value="1"/>
</dbReference>
<dbReference type="Pfam" id="PF05922">
    <property type="entry name" value="Inhibitor_I9"/>
    <property type="match status" value="1"/>
</dbReference>
<evidence type="ECO:0000256" key="7">
    <source>
        <dbReference type="SAM" id="SignalP"/>
    </source>
</evidence>
<reference evidence="11" key="1">
    <citation type="journal article" date="2020" name="Stud. Mycol.">
        <title>101 Dothideomycetes genomes: A test case for predicting lifestyles and emergence of pathogens.</title>
        <authorList>
            <person name="Haridas S."/>
            <person name="Albert R."/>
            <person name="Binder M."/>
            <person name="Bloem J."/>
            <person name="LaButti K."/>
            <person name="Salamov A."/>
            <person name="Andreopoulos B."/>
            <person name="Baker S."/>
            <person name="Barry K."/>
            <person name="Bills G."/>
            <person name="Bluhm B."/>
            <person name="Cannon C."/>
            <person name="Castanera R."/>
            <person name="Culley D."/>
            <person name="Daum C."/>
            <person name="Ezra D."/>
            <person name="Gonzalez J."/>
            <person name="Henrissat B."/>
            <person name="Kuo A."/>
            <person name="Liang C."/>
            <person name="Lipzen A."/>
            <person name="Lutzoni F."/>
            <person name="Magnuson J."/>
            <person name="Mondo S."/>
            <person name="Nolan M."/>
            <person name="Ohm R."/>
            <person name="Pangilinan J."/>
            <person name="Park H.-J."/>
            <person name="Ramirez L."/>
            <person name="Alfaro M."/>
            <person name="Sun H."/>
            <person name="Tritt A."/>
            <person name="Yoshinaga Y."/>
            <person name="Zwiers L.-H."/>
            <person name="Turgeon B."/>
            <person name="Goodwin S."/>
            <person name="Spatafora J."/>
            <person name="Crous P."/>
            <person name="Grigoriev I."/>
        </authorList>
    </citation>
    <scope>NUCLEOTIDE SEQUENCE [LARGE SCALE GENOMIC DNA]</scope>
    <source>
        <strain evidence="11">CBS 304.66</strain>
    </source>
</reference>
<keyword evidence="3 7" id="KW-0732">Signal</keyword>
<dbReference type="PANTHER" id="PTHR43806:SF58">
    <property type="entry name" value="ALKALINE PROTEASE 1-RELATED"/>
    <property type="match status" value="1"/>
</dbReference>
<dbReference type="OrthoDB" id="206201at2759"/>
<dbReference type="PROSITE" id="PS51892">
    <property type="entry name" value="SUBTILASE"/>
    <property type="match status" value="1"/>
</dbReference>
<dbReference type="InterPro" id="IPR037045">
    <property type="entry name" value="S8pro/Inhibitor_I9_sf"/>
</dbReference>
<name>A0A9P4KHY5_9PLEO</name>
<feature type="active site" description="Charge relay system" evidence="6">
    <location>
        <position position="157"/>
    </location>
</feature>
<dbReference type="GO" id="GO:0005576">
    <property type="term" value="C:extracellular region"/>
    <property type="evidence" value="ECO:0007669"/>
    <property type="project" value="UniProtKB-ARBA"/>
</dbReference>
<dbReference type="Proteomes" id="UP000800093">
    <property type="component" value="Unassembled WGS sequence"/>
</dbReference>
<gene>
    <name evidence="10" type="ORF">CC78DRAFT_552372</name>
</gene>
<dbReference type="InterPro" id="IPR050131">
    <property type="entry name" value="Peptidase_S8_subtilisin-like"/>
</dbReference>
<accession>A0A9P4KHY5</accession>
<feature type="active site" description="Charge relay system" evidence="6">
    <location>
        <position position="188"/>
    </location>
</feature>
<organism evidence="10 11">
    <name type="scientific">Lojkania enalia</name>
    <dbReference type="NCBI Taxonomy" id="147567"/>
    <lineage>
        <taxon>Eukaryota</taxon>
        <taxon>Fungi</taxon>
        <taxon>Dikarya</taxon>
        <taxon>Ascomycota</taxon>
        <taxon>Pezizomycotina</taxon>
        <taxon>Dothideomycetes</taxon>
        <taxon>Pleosporomycetidae</taxon>
        <taxon>Pleosporales</taxon>
        <taxon>Pleosporales incertae sedis</taxon>
        <taxon>Lojkania</taxon>
    </lineage>
</organism>
<dbReference type="SUPFAM" id="SSF54897">
    <property type="entry name" value="Protease propeptides/inhibitors"/>
    <property type="match status" value="1"/>
</dbReference>
<dbReference type="InterPro" id="IPR022398">
    <property type="entry name" value="Peptidase_S8_His-AS"/>
</dbReference>
<evidence type="ECO:0000313" key="11">
    <source>
        <dbReference type="Proteomes" id="UP000800093"/>
    </source>
</evidence>
<feature type="chain" id="PRO_5040432594" evidence="7">
    <location>
        <begin position="18"/>
        <end position="401"/>
    </location>
</feature>
<dbReference type="FunFam" id="3.40.50.200:FF:000014">
    <property type="entry name" value="Proteinase K"/>
    <property type="match status" value="1"/>
</dbReference>
<keyword evidence="4 6" id="KW-0378">Hydrolase</keyword>
<keyword evidence="11" id="KW-1185">Reference proteome</keyword>